<reference evidence="9" key="1">
    <citation type="submission" date="2016-06" db="UniProtKB">
        <authorList>
            <consortium name="WormBaseParasite"/>
        </authorList>
    </citation>
    <scope>IDENTIFICATION</scope>
</reference>
<dbReference type="InterPro" id="IPR011598">
    <property type="entry name" value="bHLH_dom"/>
</dbReference>
<organism evidence="9">
    <name type="scientific">Echinostoma caproni</name>
    <dbReference type="NCBI Taxonomy" id="27848"/>
    <lineage>
        <taxon>Eukaryota</taxon>
        <taxon>Metazoa</taxon>
        <taxon>Spiralia</taxon>
        <taxon>Lophotrochozoa</taxon>
        <taxon>Platyhelminthes</taxon>
        <taxon>Trematoda</taxon>
        <taxon>Digenea</taxon>
        <taxon>Plagiorchiida</taxon>
        <taxon>Echinostomata</taxon>
        <taxon>Echinostomatoidea</taxon>
        <taxon>Echinostomatidae</taxon>
        <taxon>Echinostoma</taxon>
    </lineage>
</organism>
<dbReference type="GO" id="GO:0005634">
    <property type="term" value="C:nucleus"/>
    <property type="evidence" value="ECO:0007669"/>
    <property type="project" value="UniProtKB-SubCell"/>
</dbReference>
<dbReference type="InterPro" id="IPR036638">
    <property type="entry name" value="HLH_DNA-bd_sf"/>
</dbReference>
<comment type="subcellular location">
    <subcellularLocation>
        <location evidence="1">Nucleus</location>
    </subcellularLocation>
</comment>
<evidence type="ECO:0000313" key="9">
    <source>
        <dbReference type="WBParaSite" id="ECPE_0000650301-mRNA-1"/>
    </source>
</evidence>
<evidence type="ECO:0000313" key="7">
    <source>
        <dbReference type="EMBL" id="VDP78511.1"/>
    </source>
</evidence>
<reference evidence="7 8" key="2">
    <citation type="submission" date="2018-11" db="EMBL/GenBank/DDBJ databases">
        <authorList>
            <consortium name="Pathogen Informatics"/>
        </authorList>
    </citation>
    <scope>NUCLEOTIDE SEQUENCE [LARGE SCALE GENOMIC DNA]</scope>
    <source>
        <strain evidence="7 8">Egypt</strain>
    </source>
</reference>
<feature type="compositionally biased region" description="Polar residues" evidence="5">
    <location>
        <begin position="310"/>
        <end position="320"/>
    </location>
</feature>
<dbReference type="InterPro" id="IPR003650">
    <property type="entry name" value="Orange_dom"/>
</dbReference>
<sequence>MQVIEKRRRDRINSSLHDLKRLVPDNVHKPNLRVYVWAQGHVLSAEARAVELRRAGFKDCLLEVTRLLSSFENQATVHPEDLKRSILAHLQQCDQQRDQEAKAYLAHVAAVANAIGTQTAGSMRSSSACASQSISTATTAGAGKAAKRTVSHQPVTTPGSDANANGMKSSTVTARQCPPVTNYLSYLNPHNVDRIQSSPSPYILSDLGSTASTLSKDSVSSYAYSPMKRLSGPGTGYHQSNGSYYHADYGTNGEASNYMESTAYSFPNGQTPSQQHRHTQMLTQHPPGASSQQTQSFIPSYSCANPPGPNESQSTSSPPFHSTPDDTEVGVSPNLLGGGKMTNSTESYSDPSISIGQVKSEPIPDDNQSRGFTHTPNKSVQFYPPSTSSGLTSVSADLVPTPDQSNHHLTVKTEKQSCESVSYPAYQTIFDSQSIAPYESHATSYDNRDLSFSVKPTDWCCTATESNAELHNQTAHQQPPSQTHHFGYVYQWDYAFQAL</sequence>
<dbReference type="InterPro" id="IPR050370">
    <property type="entry name" value="HES_HEY"/>
</dbReference>
<feature type="compositionally biased region" description="Polar residues" evidence="5">
    <location>
        <begin position="369"/>
        <end position="395"/>
    </location>
</feature>
<feature type="compositionally biased region" description="Polar residues" evidence="5">
    <location>
        <begin position="262"/>
        <end position="274"/>
    </location>
</feature>
<dbReference type="Gene3D" id="4.10.280.10">
    <property type="entry name" value="Helix-loop-helix DNA-binding domain"/>
    <property type="match status" value="1"/>
</dbReference>
<gene>
    <name evidence="7" type="ORF">ECPE_LOCUS6490</name>
</gene>
<dbReference type="OrthoDB" id="6371181at2759"/>
<proteinExistence type="predicted"/>
<evidence type="ECO:0000259" key="6">
    <source>
        <dbReference type="SMART" id="SM00511"/>
    </source>
</evidence>
<dbReference type="SUPFAM" id="SSF158457">
    <property type="entry name" value="Orange domain-like"/>
    <property type="match status" value="1"/>
</dbReference>
<evidence type="ECO:0000256" key="1">
    <source>
        <dbReference type="ARBA" id="ARBA00004123"/>
    </source>
</evidence>
<feature type="compositionally biased region" description="Polar residues" evidence="5">
    <location>
        <begin position="341"/>
        <end position="357"/>
    </location>
</feature>
<keyword evidence="2" id="KW-0805">Transcription regulation</keyword>
<dbReference type="EMBL" id="UZAN01043498">
    <property type="protein sequence ID" value="VDP78511.1"/>
    <property type="molecule type" value="Genomic_DNA"/>
</dbReference>
<feature type="region of interest" description="Disordered" evidence="5">
    <location>
        <begin position="140"/>
        <end position="171"/>
    </location>
</feature>
<evidence type="ECO:0000256" key="4">
    <source>
        <dbReference type="ARBA" id="ARBA00023242"/>
    </source>
</evidence>
<dbReference type="SMART" id="SM00511">
    <property type="entry name" value="ORANGE"/>
    <property type="match status" value="1"/>
</dbReference>
<dbReference type="Pfam" id="PF07527">
    <property type="entry name" value="Hairy_orange"/>
    <property type="match status" value="1"/>
</dbReference>
<dbReference type="GO" id="GO:0046983">
    <property type="term" value="F:protein dimerization activity"/>
    <property type="evidence" value="ECO:0007669"/>
    <property type="project" value="InterPro"/>
</dbReference>
<feature type="domain" description="Orange" evidence="6">
    <location>
        <begin position="54"/>
        <end position="99"/>
    </location>
</feature>
<feature type="region of interest" description="Disordered" evidence="5">
    <location>
        <begin position="262"/>
        <end position="409"/>
    </location>
</feature>
<dbReference type="WBParaSite" id="ECPE_0000650301-mRNA-1">
    <property type="protein sequence ID" value="ECPE_0000650301-mRNA-1"/>
    <property type="gene ID" value="ECPE_0000650301"/>
</dbReference>
<evidence type="ECO:0000256" key="2">
    <source>
        <dbReference type="ARBA" id="ARBA00023015"/>
    </source>
</evidence>
<accession>A0A183AHQ5</accession>
<dbReference type="Gene3D" id="6.10.250.980">
    <property type="match status" value="1"/>
</dbReference>
<dbReference type="AlphaFoldDB" id="A0A183AHQ5"/>
<name>A0A183AHQ5_9TREM</name>
<dbReference type="PANTHER" id="PTHR10985">
    <property type="entry name" value="BASIC HELIX-LOOP-HELIX TRANSCRIPTION FACTOR, HES-RELATED"/>
    <property type="match status" value="1"/>
</dbReference>
<dbReference type="Pfam" id="PF00010">
    <property type="entry name" value="HLH"/>
    <property type="match status" value="1"/>
</dbReference>
<dbReference type="GO" id="GO:0006355">
    <property type="term" value="P:regulation of DNA-templated transcription"/>
    <property type="evidence" value="ECO:0007669"/>
    <property type="project" value="InterPro"/>
</dbReference>
<dbReference type="Proteomes" id="UP000272942">
    <property type="component" value="Unassembled WGS sequence"/>
</dbReference>
<evidence type="ECO:0000256" key="5">
    <source>
        <dbReference type="SAM" id="MobiDB-lite"/>
    </source>
</evidence>
<keyword evidence="4" id="KW-0539">Nucleus</keyword>
<feature type="compositionally biased region" description="Polar residues" evidence="5">
    <location>
        <begin position="151"/>
        <end position="171"/>
    </location>
</feature>
<evidence type="ECO:0000313" key="8">
    <source>
        <dbReference type="Proteomes" id="UP000272942"/>
    </source>
</evidence>
<protein>
    <submittedName>
        <fullName evidence="9">Orange domain-containing protein</fullName>
    </submittedName>
</protein>
<dbReference type="GO" id="GO:0003677">
    <property type="term" value="F:DNA binding"/>
    <property type="evidence" value="ECO:0007669"/>
    <property type="project" value="InterPro"/>
</dbReference>
<keyword evidence="3" id="KW-0804">Transcription</keyword>
<feature type="compositionally biased region" description="Polar residues" evidence="5">
    <location>
        <begin position="289"/>
        <end position="303"/>
    </location>
</feature>
<keyword evidence="8" id="KW-1185">Reference proteome</keyword>
<dbReference type="SUPFAM" id="SSF47459">
    <property type="entry name" value="HLH, helix-loop-helix DNA-binding domain"/>
    <property type="match status" value="1"/>
</dbReference>
<evidence type="ECO:0000256" key="3">
    <source>
        <dbReference type="ARBA" id="ARBA00023163"/>
    </source>
</evidence>